<evidence type="ECO:0000259" key="1">
    <source>
        <dbReference type="Pfam" id="PF04389"/>
    </source>
</evidence>
<reference evidence="2 3" key="1">
    <citation type="journal article" date="2018" name="Int. J. Syst. Evol. Microbiol.">
        <title>Adhaeribacter swui sp. nov., isolated from wet mud.</title>
        <authorList>
            <person name="Kim D.U."/>
            <person name="Kim K.W."/>
            <person name="Kang M.S."/>
            <person name="Kim J.Y."/>
            <person name="Jang J.H."/>
            <person name="Kim M.K."/>
        </authorList>
    </citation>
    <scope>NUCLEOTIDE SEQUENCE [LARGE SCALE GENOMIC DNA]</scope>
    <source>
        <strain evidence="2 3">KCTC 52873</strain>
    </source>
</reference>
<feature type="domain" description="Peptidase M28" evidence="1">
    <location>
        <begin position="68"/>
        <end position="283"/>
    </location>
</feature>
<keyword evidence="3" id="KW-1185">Reference proteome</keyword>
<dbReference type="InterPro" id="IPR045175">
    <property type="entry name" value="M28_fam"/>
</dbReference>
<accession>A0A7G7GF34</accession>
<dbReference type="GO" id="GO:0008235">
    <property type="term" value="F:metalloexopeptidase activity"/>
    <property type="evidence" value="ECO:0007669"/>
    <property type="project" value="InterPro"/>
</dbReference>
<protein>
    <submittedName>
        <fullName evidence="2">M28 family peptidase</fullName>
    </submittedName>
</protein>
<dbReference type="Proteomes" id="UP000515237">
    <property type="component" value="Chromosome"/>
</dbReference>
<organism evidence="2 3">
    <name type="scientific">Adhaeribacter swui</name>
    <dbReference type="NCBI Taxonomy" id="2086471"/>
    <lineage>
        <taxon>Bacteria</taxon>
        <taxon>Pseudomonadati</taxon>
        <taxon>Bacteroidota</taxon>
        <taxon>Cytophagia</taxon>
        <taxon>Cytophagales</taxon>
        <taxon>Hymenobacteraceae</taxon>
        <taxon>Adhaeribacter</taxon>
    </lineage>
</organism>
<name>A0A7G7GF34_9BACT</name>
<evidence type="ECO:0000313" key="3">
    <source>
        <dbReference type="Proteomes" id="UP000515237"/>
    </source>
</evidence>
<dbReference type="PANTHER" id="PTHR12147">
    <property type="entry name" value="METALLOPEPTIDASE M28 FAMILY MEMBER"/>
    <property type="match status" value="1"/>
</dbReference>
<gene>
    <name evidence="2" type="ORF">HUW51_07870</name>
</gene>
<dbReference type="SUPFAM" id="SSF53187">
    <property type="entry name" value="Zn-dependent exopeptidases"/>
    <property type="match status" value="1"/>
</dbReference>
<dbReference type="InterPro" id="IPR007484">
    <property type="entry name" value="Peptidase_M28"/>
</dbReference>
<dbReference type="EMBL" id="CP055156">
    <property type="protein sequence ID" value="QNF35768.1"/>
    <property type="molecule type" value="Genomic_DNA"/>
</dbReference>
<dbReference type="Gene3D" id="3.40.630.10">
    <property type="entry name" value="Zn peptidases"/>
    <property type="match status" value="1"/>
</dbReference>
<evidence type="ECO:0000313" key="2">
    <source>
        <dbReference type="EMBL" id="QNF35768.1"/>
    </source>
</evidence>
<dbReference type="Pfam" id="PF04389">
    <property type="entry name" value="Peptidase_M28"/>
    <property type="match status" value="1"/>
</dbReference>
<proteinExistence type="predicted"/>
<dbReference type="GO" id="GO:0006508">
    <property type="term" value="P:proteolysis"/>
    <property type="evidence" value="ECO:0007669"/>
    <property type="project" value="InterPro"/>
</dbReference>
<sequence>MKSTPEIKVVNSRLYADVQYLTNIKPARQAFNPAGIEQAATYIYQEFKKISERVSYQEFQVNGQTYKNVICTLGPGTGERIILGAHYDVCGNQPGADDNASGVAGLLELARLLHAEEKTLKYRIDLVSYCLEEPPFFKTESMGSAVHAKSLKKEGVTVKAMVCLEMIGYFSEEKGSQRYPVPGMDAIYPDKANFISVVGDLNQNELVAHVKKYMLAGSAIDVQSLNAPASIPGVDFSDHLNYWANGYPAVMITNTSFYRNPNYHQVTDTLDTLDFAKMAEVVKGVYWAVMHL</sequence>
<dbReference type="AlphaFoldDB" id="A0A7G7GF34"/>
<dbReference type="PANTHER" id="PTHR12147:SF26">
    <property type="entry name" value="PEPTIDASE M28 DOMAIN-CONTAINING PROTEIN"/>
    <property type="match status" value="1"/>
</dbReference>
<dbReference type="KEGG" id="aswu:HUW51_07870"/>